<dbReference type="EMBL" id="CP006569">
    <property type="protein sequence ID" value="AHF75481.1"/>
    <property type="molecule type" value="Genomic_DNA"/>
</dbReference>
<dbReference type="HOGENOM" id="CLU_014723_0_0_6"/>
<evidence type="ECO:0000313" key="10">
    <source>
        <dbReference type="Proteomes" id="UP000019028"/>
    </source>
</evidence>
<dbReference type="InterPro" id="IPR010771">
    <property type="entry name" value="IgaA"/>
</dbReference>
<dbReference type="Proteomes" id="UP000019028">
    <property type="component" value="Chromosome"/>
</dbReference>
<gene>
    <name evidence="9" type="primary">igaA</name>
    <name evidence="9" type="ORF">Sant_0376</name>
</gene>
<evidence type="ECO:0000256" key="6">
    <source>
        <dbReference type="ARBA" id="ARBA00022989"/>
    </source>
</evidence>
<evidence type="ECO:0000256" key="4">
    <source>
        <dbReference type="ARBA" id="ARBA00022519"/>
    </source>
</evidence>
<sequence length="711" mass="78315">MSAIVFVLAGVLACAMVLVVGWRYYRRRARPVSVKRLSFIQPFPRKLTAEERAAIEHYLHHSQPLAGATPLSAPEPAAAGAPLTPRSENVYSVTHAITRYGLATDAPHKWRYYLDNIEIHLPAQWEQFIAEENHVELIRTDSMPLVISLNGHSLVNYAPSAMAPAPARAAVPNSSMREQGNEQVELLKVRKETPQERAISRPSGRREALLCSAALLLILLSLLAPIVAQAWLAALAGLPAALAAWLRFRPTPPRNRQDIHCLRGIPRRWGLFGESGQGSISNISLGSLDLKYPAHWQPYIARDLDQKTDIDIYVNSQVVRQGRYLSLHDEVSYFPLQRWGGNLIMLCSSLLVLALLLAYVPLSLPLKLSVAWLQGAQTVRVDSVAALNQASLRIGDTLSARGTGMCYIQSDGSQTPFFPFDCSAIYWNNAVPLPMPESDTVDRAEALLAVVNNQLHPVQDNENKITPGLASAIQKSGMILLDDFSDIVLKTQALCQDDAAPCQRLQAALVNLANGRDWPTIVKRARAGSLKGINVLLRPVSADTLEGLVNAAAAYYFTSETRNATNALNSPPPGGFLIRSDEDKQLVETPPPGASFNDYAGLAQWHELQRLSSQLLHTPFNAEGVITNITVDANGTRHIALHSEPERVSLWRNVGATLLLLLLLTVAAFNTILLIRRLHNGRRRARDIQRYYDGCFNHEAVSSGGNRVWRS</sequence>
<protein>
    <submittedName>
        <fullName evidence="9">Intracellular growth attenuator</fullName>
    </submittedName>
</protein>
<feature type="transmembrane region" description="Helical" evidence="8">
    <location>
        <begin position="230"/>
        <end position="248"/>
    </location>
</feature>
<feature type="transmembrane region" description="Helical" evidence="8">
    <location>
        <begin position="207"/>
        <end position="224"/>
    </location>
</feature>
<dbReference type="RefSeq" id="WP_025420632.1">
    <property type="nucleotide sequence ID" value="NZ_CP006569.1"/>
</dbReference>
<feature type="transmembrane region" description="Helical" evidence="8">
    <location>
        <begin position="654"/>
        <end position="675"/>
    </location>
</feature>
<accession>W0HNR0</accession>
<dbReference type="KEGG" id="sod:Sant_0376"/>
<dbReference type="PATRIC" id="fig|1239307.3.peg.399"/>
<evidence type="ECO:0000256" key="8">
    <source>
        <dbReference type="SAM" id="Phobius"/>
    </source>
</evidence>
<keyword evidence="4" id="KW-0997">Cell inner membrane</keyword>
<keyword evidence="10" id="KW-1185">Reference proteome</keyword>
<dbReference type="Pfam" id="PF07095">
    <property type="entry name" value="IgaA"/>
    <property type="match status" value="1"/>
</dbReference>
<evidence type="ECO:0000256" key="5">
    <source>
        <dbReference type="ARBA" id="ARBA00022692"/>
    </source>
</evidence>
<evidence type="ECO:0000313" key="9">
    <source>
        <dbReference type="EMBL" id="AHF75481.1"/>
    </source>
</evidence>
<evidence type="ECO:0000256" key="2">
    <source>
        <dbReference type="ARBA" id="ARBA00009494"/>
    </source>
</evidence>
<keyword evidence="3" id="KW-1003">Cell membrane</keyword>
<reference evidence="9 10" key="1">
    <citation type="journal article" date="2014" name="Genome Biol. Evol.">
        <title>Genome degeneration and adaptation in a nascent stage of symbiosis.</title>
        <authorList>
            <person name="Oakeson K.F."/>
            <person name="Gil R."/>
            <person name="Clayton A.L."/>
            <person name="Dunn D.M."/>
            <person name="von Niederhausern A.C."/>
            <person name="Hamil C."/>
            <person name="Aoyagi A."/>
            <person name="Duval B."/>
            <person name="Baca A."/>
            <person name="Silva F.J."/>
            <person name="Vallier A."/>
            <person name="Jackson D.G."/>
            <person name="Latorre A."/>
            <person name="Weiss R.B."/>
            <person name="Heddi A."/>
            <person name="Moya A."/>
            <person name="Dale C."/>
        </authorList>
    </citation>
    <scope>NUCLEOTIDE SEQUENCE [LARGE SCALE GENOMIC DNA]</scope>
    <source>
        <strain evidence="9 10">HS1</strain>
    </source>
</reference>
<keyword evidence="5 8" id="KW-0812">Transmembrane</keyword>
<evidence type="ECO:0000256" key="3">
    <source>
        <dbReference type="ARBA" id="ARBA00022475"/>
    </source>
</evidence>
<feature type="transmembrane region" description="Helical" evidence="8">
    <location>
        <begin position="6"/>
        <end position="25"/>
    </location>
</feature>
<comment type="similarity">
    <text evidence="2">Belongs to the IgaA family.</text>
</comment>
<comment type="subcellular location">
    <subcellularLocation>
        <location evidence="1">Cell inner membrane</location>
        <topology evidence="1">Multi-pass membrane protein</topology>
    </subcellularLocation>
</comment>
<dbReference type="OrthoDB" id="8827178at2"/>
<keyword evidence="6 8" id="KW-1133">Transmembrane helix</keyword>
<dbReference type="AlphaFoldDB" id="W0HNR0"/>
<organism evidence="9 10">
    <name type="scientific">Sodalis praecaptivus</name>
    <dbReference type="NCBI Taxonomy" id="1239307"/>
    <lineage>
        <taxon>Bacteria</taxon>
        <taxon>Pseudomonadati</taxon>
        <taxon>Pseudomonadota</taxon>
        <taxon>Gammaproteobacteria</taxon>
        <taxon>Enterobacterales</taxon>
        <taxon>Bruguierivoracaceae</taxon>
        <taxon>Sodalis</taxon>
    </lineage>
</organism>
<keyword evidence="7 8" id="KW-0472">Membrane</keyword>
<evidence type="ECO:0000256" key="7">
    <source>
        <dbReference type="ARBA" id="ARBA00023136"/>
    </source>
</evidence>
<dbReference type="GO" id="GO:0005886">
    <property type="term" value="C:plasma membrane"/>
    <property type="evidence" value="ECO:0007669"/>
    <property type="project" value="UniProtKB-SubCell"/>
</dbReference>
<feature type="transmembrane region" description="Helical" evidence="8">
    <location>
        <begin position="343"/>
        <end position="362"/>
    </location>
</feature>
<evidence type="ECO:0000256" key="1">
    <source>
        <dbReference type="ARBA" id="ARBA00004429"/>
    </source>
</evidence>
<name>W0HNR0_9GAMM</name>
<proteinExistence type="inferred from homology"/>